<organism evidence="2 3">
    <name type="scientific">Eutypa lata (strain UCR-EL1)</name>
    <name type="common">Grapevine dieback disease fungus</name>
    <name type="synonym">Eutypa armeniacae</name>
    <dbReference type="NCBI Taxonomy" id="1287681"/>
    <lineage>
        <taxon>Eukaryota</taxon>
        <taxon>Fungi</taxon>
        <taxon>Dikarya</taxon>
        <taxon>Ascomycota</taxon>
        <taxon>Pezizomycotina</taxon>
        <taxon>Sordariomycetes</taxon>
        <taxon>Xylariomycetidae</taxon>
        <taxon>Xylariales</taxon>
        <taxon>Diatrypaceae</taxon>
        <taxon>Eutypa</taxon>
    </lineage>
</organism>
<feature type="compositionally biased region" description="Polar residues" evidence="1">
    <location>
        <begin position="126"/>
        <end position="137"/>
    </location>
</feature>
<evidence type="ECO:0000256" key="1">
    <source>
        <dbReference type="SAM" id="MobiDB-lite"/>
    </source>
</evidence>
<name>M7SRU2_EUTLA</name>
<feature type="region of interest" description="Disordered" evidence="1">
    <location>
        <begin position="166"/>
        <end position="296"/>
    </location>
</feature>
<sequence>MTDLAPSDSTSNATNNRHMSLACRLAKMLAQSDEAILKEVESIISRPLPKPSEQEPTTVIDRGTMPETSTTTTPTLPINPDTHGLLEEDDSSEAGDSLSESGPESSHSDTISESPGAPEDAEDEQPNLSASELSQLSEIPYSLIDANDVVLSKEEERDKRVKLALSILGAIPSNGRGVSNTYVPIERKSGSHHDDDESDDDENDDENDSDMLSVGSDHVPIPDVESDAEGETGNSSSSSEDSQATGSYSDADSDQGNISSDNGGTKTIVPSKKTSSSSSQPPPPAPPPTTTTGNLQRCSNCFKQLDNSAAEIAPFRGEKRSLCVSCSQASRHDRDKYVSAHSTGFESLNAELLATGQRHCKNCARIAPIDEFQRGGRQVFIRCQVCRDGWRAKKERQRADAEKSLDGTRERYCEKGHARPLADFEDGNGVVVYKYCKECRDRRNKQSKARRARQGQDQDQGQEGIPSVPQGTWSLPLPLLNHSPALGSGGKALFAPRPKGTWSWPFGSPPLNPVLGSSGEALLSPRSKGPDSTVLSDSAAEDTNAKKVATTPKTSGSKKRRRCLSSASKTPSSPDRAKKSKRSDGGGGGEKTPSSLRGTAGGATTTAAFDSFSKSARMTLRGGGVGSSRGSSPPQYHHEFVLPIRTRSKLADIAPLPASAPESTSTKTTTTTTYGGVEEGEGKSNIGDQPSTTATGEEEVQQEQQQHIPEREPTTYEETTTAERNLASEYHSGKLTVSKLLDTYGGRSGPLDHDALLERVQLVLIMWCEIHHPRPMGEALRAYWEVLRYAPLHKGEGYGKAEGEYHPDDFPGKLVRADELLRRVPLMGSITRGLRVLAFRRVMFDRAAAAAIDVVVAVAQQQQTEGARGGEKGKGKQK</sequence>
<dbReference type="KEGG" id="ela:UCREL1_5800"/>
<feature type="region of interest" description="Disordered" evidence="1">
    <location>
        <begin position="42"/>
        <end position="142"/>
    </location>
</feature>
<reference evidence="3" key="1">
    <citation type="journal article" date="2013" name="Genome Announc.">
        <title>Draft genome sequence of the grapevine dieback fungus Eutypa lata UCR-EL1.</title>
        <authorList>
            <person name="Blanco-Ulate B."/>
            <person name="Rolshausen P.E."/>
            <person name="Cantu D."/>
        </authorList>
    </citation>
    <scope>NUCLEOTIDE SEQUENCE [LARGE SCALE GENOMIC DNA]</scope>
    <source>
        <strain evidence="3">UCR-EL1</strain>
    </source>
</reference>
<feature type="compositionally biased region" description="Low complexity" evidence="1">
    <location>
        <begin position="662"/>
        <end position="676"/>
    </location>
</feature>
<protein>
    <submittedName>
        <fullName evidence="2">Uncharacterized protein</fullName>
    </submittedName>
</protein>
<evidence type="ECO:0000313" key="3">
    <source>
        <dbReference type="Proteomes" id="UP000012174"/>
    </source>
</evidence>
<feature type="region of interest" description="Disordered" evidence="1">
    <location>
        <begin position="444"/>
        <end position="476"/>
    </location>
</feature>
<feature type="compositionally biased region" description="Polar residues" evidence="1">
    <location>
        <begin position="686"/>
        <end position="695"/>
    </location>
</feature>
<dbReference type="HOGENOM" id="CLU_327611_0_0_1"/>
<feature type="compositionally biased region" description="Basic and acidic residues" evidence="1">
    <location>
        <begin position="185"/>
        <end position="195"/>
    </location>
</feature>
<dbReference type="AlphaFoldDB" id="M7SRU2"/>
<dbReference type="Proteomes" id="UP000012174">
    <property type="component" value="Unassembled WGS sequence"/>
</dbReference>
<proteinExistence type="predicted"/>
<feature type="compositionally biased region" description="Acidic residues" evidence="1">
    <location>
        <begin position="196"/>
        <end position="209"/>
    </location>
</feature>
<feature type="compositionally biased region" description="Polar residues" evidence="1">
    <location>
        <begin position="240"/>
        <end position="264"/>
    </location>
</feature>
<keyword evidence="3" id="KW-1185">Reference proteome</keyword>
<feature type="compositionally biased region" description="Pro residues" evidence="1">
    <location>
        <begin position="280"/>
        <end position="289"/>
    </location>
</feature>
<accession>M7SRU2</accession>
<dbReference type="OrthoDB" id="4769467at2759"/>
<feature type="compositionally biased region" description="Low complexity" evidence="1">
    <location>
        <begin position="95"/>
        <end position="109"/>
    </location>
</feature>
<feature type="region of interest" description="Disordered" evidence="1">
    <location>
        <begin position="517"/>
        <end position="603"/>
    </location>
</feature>
<gene>
    <name evidence="2" type="ORF">UCREL1_5800</name>
</gene>
<feature type="compositionally biased region" description="Low complexity" evidence="1">
    <location>
        <begin position="265"/>
        <end position="279"/>
    </location>
</feature>
<dbReference type="EMBL" id="KB706486">
    <property type="protein sequence ID" value="EMR67203.1"/>
    <property type="molecule type" value="Genomic_DNA"/>
</dbReference>
<feature type="compositionally biased region" description="Low complexity" evidence="1">
    <location>
        <begin position="65"/>
        <end position="82"/>
    </location>
</feature>
<feature type="compositionally biased region" description="Basic residues" evidence="1">
    <location>
        <begin position="444"/>
        <end position="453"/>
    </location>
</feature>
<evidence type="ECO:0000313" key="2">
    <source>
        <dbReference type="EMBL" id="EMR67203.1"/>
    </source>
</evidence>
<feature type="region of interest" description="Disordered" evidence="1">
    <location>
        <begin position="656"/>
        <end position="716"/>
    </location>
</feature>